<keyword evidence="3 6" id="KW-0812">Transmembrane</keyword>
<dbReference type="Pfam" id="PF00892">
    <property type="entry name" value="EamA"/>
    <property type="match status" value="2"/>
</dbReference>
<feature type="domain" description="EamA" evidence="7">
    <location>
        <begin position="178"/>
        <end position="312"/>
    </location>
</feature>
<evidence type="ECO:0000256" key="6">
    <source>
        <dbReference type="SAM" id="Phobius"/>
    </source>
</evidence>
<dbReference type="AlphaFoldDB" id="A0A1G4PDE0"/>
<feature type="transmembrane region" description="Helical" evidence="6">
    <location>
        <begin position="122"/>
        <end position="142"/>
    </location>
</feature>
<protein>
    <submittedName>
        <fullName evidence="8">Threonine/homoserine efflux transporter RhtA</fullName>
    </submittedName>
</protein>
<keyword evidence="9" id="KW-1185">Reference proteome</keyword>
<comment type="subcellular location">
    <subcellularLocation>
        <location evidence="1">Cell membrane</location>
        <topology evidence="1">Multi-pass membrane protein</topology>
    </subcellularLocation>
</comment>
<evidence type="ECO:0000256" key="4">
    <source>
        <dbReference type="ARBA" id="ARBA00022989"/>
    </source>
</evidence>
<organism evidence="8 9">
    <name type="scientific">Asticcacaulis taihuensis</name>
    <dbReference type="NCBI Taxonomy" id="260084"/>
    <lineage>
        <taxon>Bacteria</taxon>
        <taxon>Pseudomonadati</taxon>
        <taxon>Pseudomonadota</taxon>
        <taxon>Alphaproteobacteria</taxon>
        <taxon>Caulobacterales</taxon>
        <taxon>Caulobacteraceae</taxon>
        <taxon>Asticcacaulis</taxon>
    </lineage>
</organism>
<feature type="transmembrane region" description="Helical" evidence="6">
    <location>
        <begin position="53"/>
        <end position="72"/>
    </location>
</feature>
<feature type="transmembrane region" description="Helical" evidence="6">
    <location>
        <begin position="12"/>
        <end position="33"/>
    </location>
</feature>
<dbReference type="SUPFAM" id="SSF103481">
    <property type="entry name" value="Multidrug resistance efflux transporter EmrE"/>
    <property type="match status" value="2"/>
</dbReference>
<feature type="transmembrane region" description="Helical" evidence="6">
    <location>
        <begin position="296"/>
        <end position="315"/>
    </location>
</feature>
<evidence type="ECO:0000256" key="1">
    <source>
        <dbReference type="ARBA" id="ARBA00004651"/>
    </source>
</evidence>
<dbReference type="InterPro" id="IPR051258">
    <property type="entry name" value="Diverse_Substrate_Transporter"/>
</dbReference>
<keyword evidence="5 6" id="KW-0472">Membrane</keyword>
<dbReference type="InterPro" id="IPR000620">
    <property type="entry name" value="EamA_dom"/>
</dbReference>
<reference evidence="9" key="1">
    <citation type="submission" date="2016-10" db="EMBL/GenBank/DDBJ databases">
        <authorList>
            <person name="Varghese N."/>
            <person name="Submissions S."/>
        </authorList>
    </citation>
    <scope>NUCLEOTIDE SEQUENCE [LARGE SCALE GENOMIC DNA]</scope>
    <source>
        <strain evidence="9">CGMCC 1.3431</strain>
    </source>
</reference>
<evidence type="ECO:0000313" key="9">
    <source>
        <dbReference type="Proteomes" id="UP000199150"/>
    </source>
</evidence>
<feature type="transmembrane region" description="Helical" evidence="6">
    <location>
        <begin position="240"/>
        <end position="258"/>
    </location>
</feature>
<feature type="domain" description="EamA" evidence="7">
    <location>
        <begin position="21"/>
        <end position="165"/>
    </location>
</feature>
<dbReference type="Proteomes" id="UP000199150">
    <property type="component" value="Unassembled WGS sequence"/>
</dbReference>
<gene>
    <name evidence="8" type="ORF">SAMN02927928_0279</name>
</gene>
<dbReference type="STRING" id="260084.SAMN02927928_0279"/>
<keyword evidence="4 6" id="KW-1133">Transmembrane helix</keyword>
<name>A0A1G4PDE0_9CAUL</name>
<evidence type="ECO:0000256" key="3">
    <source>
        <dbReference type="ARBA" id="ARBA00022692"/>
    </source>
</evidence>
<keyword evidence="2" id="KW-1003">Cell membrane</keyword>
<evidence type="ECO:0000256" key="2">
    <source>
        <dbReference type="ARBA" id="ARBA00022475"/>
    </source>
</evidence>
<dbReference type="EMBL" id="FMTS01000001">
    <property type="protein sequence ID" value="SCW30322.1"/>
    <property type="molecule type" value="Genomic_DNA"/>
</dbReference>
<proteinExistence type="predicted"/>
<accession>A0A1G4PDE0</accession>
<feature type="transmembrane region" description="Helical" evidence="6">
    <location>
        <begin position="208"/>
        <end position="228"/>
    </location>
</feature>
<dbReference type="PANTHER" id="PTHR42920:SF5">
    <property type="entry name" value="EAMA DOMAIN-CONTAINING PROTEIN"/>
    <property type="match status" value="1"/>
</dbReference>
<dbReference type="InterPro" id="IPR037185">
    <property type="entry name" value="EmrE-like"/>
</dbReference>
<sequence>MSEPSEKKSPLSTPWFLTWGGYILAMLGAFLFASKGIWIKLAYNYQVDASALMALRLSVATPFFILFGLITFLRGKAKGTHDLPPIDRNPGLYLRTLGVGALGYWVASYTDFESLTTLSPQFERLILFTYPLFVILFGALFFKQPMRLKAVWAFVISYIGLGLVFLTDLRTQGSAVISGVLWCTVSSVAFALYLLLAKPLIRRMGPSLFTSWAMSGAALATGIHFLIVHKVSDIHMTPPLLTLVIGLAIGATVLPSYLTNFALSRISSQANAIISFINPIFTLVLSGLILGQHISLADISGTLLVLTGVGLYVWIDQRATRQEAAVSKG</sequence>
<dbReference type="GO" id="GO:0005886">
    <property type="term" value="C:plasma membrane"/>
    <property type="evidence" value="ECO:0007669"/>
    <property type="project" value="UniProtKB-SubCell"/>
</dbReference>
<dbReference type="PANTHER" id="PTHR42920">
    <property type="entry name" value="OS03G0707200 PROTEIN-RELATED"/>
    <property type="match status" value="1"/>
</dbReference>
<evidence type="ECO:0000256" key="5">
    <source>
        <dbReference type="ARBA" id="ARBA00023136"/>
    </source>
</evidence>
<evidence type="ECO:0000259" key="7">
    <source>
        <dbReference type="Pfam" id="PF00892"/>
    </source>
</evidence>
<evidence type="ECO:0000313" key="8">
    <source>
        <dbReference type="EMBL" id="SCW30322.1"/>
    </source>
</evidence>
<dbReference type="RefSeq" id="WP_245678800.1">
    <property type="nucleotide sequence ID" value="NZ_CBCRYE010000001.1"/>
</dbReference>
<feature type="transmembrane region" description="Helical" evidence="6">
    <location>
        <begin position="173"/>
        <end position="196"/>
    </location>
</feature>
<feature type="transmembrane region" description="Helical" evidence="6">
    <location>
        <begin position="149"/>
        <end position="167"/>
    </location>
</feature>
<feature type="transmembrane region" description="Helical" evidence="6">
    <location>
        <begin position="270"/>
        <end position="290"/>
    </location>
</feature>